<dbReference type="PANTHER" id="PTHR44329">
    <property type="entry name" value="SERINE/THREONINE-PROTEIN KINASE TNNI3K-RELATED"/>
    <property type="match status" value="1"/>
</dbReference>
<evidence type="ECO:0000256" key="3">
    <source>
        <dbReference type="PROSITE-ProRule" id="PRU10141"/>
    </source>
</evidence>
<dbReference type="OrthoDB" id="10261027at2759"/>
<reference evidence="5 6" key="1">
    <citation type="journal article" date="2018" name="New Phytol.">
        <title>Phylogenomics of Endogonaceae and evolution of mycorrhizas within Mucoromycota.</title>
        <authorList>
            <person name="Chang Y."/>
            <person name="Desiro A."/>
            <person name="Na H."/>
            <person name="Sandor L."/>
            <person name="Lipzen A."/>
            <person name="Clum A."/>
            <person name="Barry K."/>
            <person name="Grigoriev I.V."/>
            <person name="Martin F.M."/>
            <person name="Stajich J.E."/>
            <person name="Smith M.E."/>
            <person name="Bonito G."/>
            <person name="Spatafora J.W."/>
        </authorList>
    </citation>
    <scope>NUCLEOTIDE SEQUENCE [LARGE SCALE GENOMIC DNA]</scope>
    <source>
        <strain evidence="5 6">GMNB39</strain>
    </source>
</reference>
<comment type="caution">
    <text evidence="5">The sequence shown here is derived from an EMBL/GenBank/DDBJ whole genome shotgun (WGS) entry which is preliminary data.</text>
</comment>
<proteinExistence type="predicted"/>
<dbReference type="SUPFAM" id="SSF56112">
    <property type="entry name" value="Protein kinase-like (PK-like)"/>
    <property type="match status" value="1"/>
</dbReference>
<evidence type="ECO:0000313" key="6">
    <source>
        <dbReference type="Proteomes" id="UP000268093"/>
    </source>
</evidence>
<dbReference type="EMBL" id="RBNI01001838">
    <property type="protein sequence ID" value="RUP49927.1"/>
    <property type="molecule type" value="Genomic_DNA"/>
</dbReference>
<dbReference type="PROSITE" id="PS50011">
    <property type="entry name" value="PROTEIN_KINASE_DOM"/>
    <property type="match status" value="1"/>
</dbReference>
<dbReference type="InterPro" id="IPR001245">
    <property type="entry name" value="Ser-Thr/Tyr_kinase_cat_dom"/>
</dbReference>
<keyword evidence="5" id="KW-0808">Transferase</keyword>
<dbReference type="InterPro" id="IPR051681">
    <property type="entry name" value="Ser/Thr_Kinases-Pseudokinases"/>
</dbReference>
<dbReference type="Gene3D" id="1.10.510.10">
    <property type="entry name" value="Transferase(Phosphotransferase) domain 1"/>
    <property type="match status" value="1"/>
</dbReference>
<dbReference type="Proteomes" id="UP000268093">
    <property type="component" value="Unassembled WGS sequence"/>
</dbReference>
<evidence type="ECO:0000256" key="2">
    <source>
        <dbReference type="ARBA" id="ARBA00022840"/>
    </source>
</evidence>
<dbReference type="InterPro" id="IPR011009">
    <property type="entry name" value="Kinase-like_dom_sf"/>
</dbReference>
<dbReference type="InterPro" id="IPR017441">
    <property type="entry name" value="Protein_kinase_ATP_BS"/>
</dbReference>
<dbReference type="GO" id="GO:0004674">
    <property type="term" value="F:protein serine/threonine kinase activity"/>
    <property type="evidence" value="ECO:0007669"/>
    <property type="project" value="TreeGrafter"/>
</dbReference>
<dbReference type="PROSITE" id="PS00107">
    <property type="entry name" value="PROTEIN_KINASE_ATP"/>
    <property type="match status" value="1"/>
</dbReference>
<feature type="binding site" evidence="3">
    <location>
        <position position="59"/>
    </location>
    <ligand>
        <name>ATP</name>
        <dbReference type="ChEBI" id="CHEBI:30616"/>
    </ligand>
</feature>
<keyword evidence="6" id="KW-1185">Reference proteome</keyword>
<evidence type="ECO:0000256" key="1">
    <source>
        <dbReference type="ARBA" id="ARBA00022741"/>
    </source>
</evidence>
<feature type="domain" description="Protein kinase" evidence="4">
    <location>
        <begin position="27"/>
        <end position="302"/>
    </location>
</feature>
<evidence type="ECO:0000259" key="4">
    <source>
        <dbReference type="PROSITE" id="PS50011"/>
    </source>
</evidence>
<keyword evidence="5" id="KW-0418">Kinase</keyword>
<dbReference type="PIRSF" id="PIRSF000654">
    <property type="entry name" value="Integrin-linked_kinase"/>
    <property type="match status" value="1"/>
</dbReference>
<protein>
    <submittedName>
        <fullName evidence="5">Kinase-like domain-containing protein</fullName>
    </submittedName>
</protein>
<dbReference type="InterPro" id="IPR000719">
    <property type="entry name" value="Prot_kinase_dom"/>
</dbReference>
<dbReference type="AlphaFoldDB" id="A0A433DGH0"/>
<dbReference type="PANTHER" id="PTHR44329:SF298">
    <property type="entry name" value="MIXED LINEAGE KINASE DOMAIN-LIKE PROTEIN"/>
    <property type="match status" value="1"/>
</dbReference>
<keyword evidence="1 3" id="KW-0547">Nucleotide-binding</keyword>
<accession>A0A433DGH0</accession>
<sequence>MAQTKRSEWLDMALAKHYIPEIAFRDLTPKYEIGRGASGQVEHMAWHIGTSEEQVAVKKIYNGKQEDIDKTFVKELQHIVGLSHDRIVRFYGISYNEVSNAYVFVHKFYENGTLRNYLQKNPQIILKQRVSIANEVALGLNFIHYRGVVHRDLNTGNVLVDAQGHCVIADFGIAKAIDEATSTFSVVGSNTGHDPQRLLSPFRVQDIRLKQLRIHFRYSLKHTIPGDIYSFGVVCWEIFKGRKPFENRPHGMDLALEIIDGLREEPVPGLPQRYIDLYTTCWDNNLKNRPAMEVILNRLAPV</sequence>
<dbReference type="Pfam" id="PF07714">
    <property type="entry name" value="PK_Tyr_Ser-Thr"/>
    <property type="match status" value="1"/>
</dbReference>
<dbReference type="GO" id="GO:0005524">
    <property type="term" value="F:ATP binding"/>
    <property type="evidence" value="ECO:0007669"/>
    <property type="project" value="UniProtKB-UniRule"/>
</dbReference>
<evidence type="ECO:0000313" key="5">
    <source>
        <dbReference type="EMBL" id="RUP49927.1"/>
    </source>
</evidence>
<name>A0A433DGH0_9FUNG</name>
<keyword evidence="2 3" id="KW-0067">ATP-binding</keyword>
<organism evidence="5 6">
    <name type="scientific">Jimgerdemannia flammicorona</name>
    <dbReference type="NCBI Taxonomy" id="994334"/>
    <lineage>
        <taxon>Eukaryota</taxon>
        <taxon>Fungi</taxon>
        <taxon>Fungi incertae sedis</taxon>
        <taxon>Mucoromycota</taxon>
        <taxon>Mucoromycotina</taxon>
        <taxon>Endogonomycetes</taxon>
        <taxon>Endogonales</taxon>
        <taxon>Endogonaceae</taxon>
        <taxon>Jimgerdemannia</taxon>
    </lineage>
</organism>
<gene>
    <name evidence="5" type="ORF">BC936DRAFT_140955</name>
</gene>